<protein>
    <recommendedName>
        <fullName evidence="4">mRNA stability protein</fullName>
    </recommendedName>
</protein>
<sequence>MSQRVEDSNEAPTEREREVYARYGTLPKQNILLRSQVKERKFFDSGDLAISKATDDSMTGHPRTGKQHPISGEIPKLSSPMPGDSNVQSHEETPNLSPDLSQQQQYRKMDAIISYFHYLLDSALATVKLVQNREVGWKTLNRKTGRYSAHRVVRPNVVAEVLDSREDDKIWQERRHSGLCYTLASAKQIESFVEFYHINMEDFTPTDVQAYRTFEEFFERRHKPGARPIFQKNGSSLAVVIADCRLGVYPSVSETKWAMNKRTKLHHR</sequence>
<evidence type="ECO:0000256" key="1">
    <source>
        <dbReference type="ARBA" id="ARBA00010520"/>
    </source>
</evidence>
<feature type="region of interest" description="Disordered" evidence="5">
    <location>
        <begin position="1"/>
        <end position="22"/>
    </location>
</feature>
<keyword evidence="2" id="KW-0210">Decarboxylase</keyword>
<dbReference type="Pfam" id="PF04667">
    <property type="entry name" value="Endosulfine"/>
    <property type="match status" value="1"/>
</dbReference>
<dbReference type="EMBL" id="KN847350">
    <property type="protein sequence ID" value="KIW36697.1"/>
    <property type="molecule type" value="Genomic_DNA"/>
</dbReference>
<dbReference type="AlphaFoldDB" id="A0A0D2BGS5"/>
<dbReference type="GeneID" id="27363183"/>
<evidence type="ECO:0000313" key="7">
    <source>
        <dbReference type="Proteomes" id="UP000053342"/>
    </source>
</evidence>
<comment type="similarity">
    <text evidence="1 4">Belongs to the endosulfine family.</text>
</comment>
<keyword evidence="7" id="KW-1185">Reference proteome</keyword>
<evidence type="ECO:0000313" key="6">
    <source>
        <dbReference type="EMBL" id="KIW36697.1"/>
    </source>
</evidence>
<organism evidence="6 7">
    <name type="scientific">Exophiala oligosperma</name>
    <dbReference type="NCBI Taxonomy" id="215243"/>
    <lineage>
        <taxon>Eukaryota</taxon>
        <taxon>Fungi</taxon>
        <taxon>Dikarya</taxon>
        <taxon>Ascomycota</taxon>
        <taxon>Pezizomycotina</taxon>
        <taxon>Eurotiomycetes</taxon>
        <taxon>Chaetothyriomycetidae</taxon>
        <taxon>Chaetothyriales</taxon>
        <taxon>Herpotrichiellaceae</taxon>
        <taxon>Exophiala</taxon>
    </lineage>
</organism>
<proteinExistence type="inferred from homology"/>
<dbReference type="OrthoDB" id="5973539at2759"/>
<dbReference type="Proteomes" id="UP000053342">
    <property type="component" value="Unassembled WGS sequence"/>
</dbReference>
<dbReference type="HOGENOM" id="CLU_1038405_0_0_1"/>
<gene>
    <name evidence="6" type="ORF">PV06_11109</name>
</gene>
<feature type="compositionally biased region" description="Basic and acidic residues" evidence="5">
    <location>
        <begin position="1"/>
        <end position="20"/>
    </location>
</feature>
<keyword evidence="3" id="KW-0456">Lyase</keyword>
<dbReference type="GO" id="GO:0004609">
    <property type="term" value="F:phosphatidylserine decarboxylase activity"/>
    <property type="evidence" value="ECO:0007669"/>
    <property type="project" value="InterPro"/>
</dbReference>
<comment type="function">
    <text evidence="4">Plays an essential role in initiation of the G0 program by preventing the degradation of specific nutrient-regulated mRNAs via the 5'-3' mRNA decay pathway.</text>
</comment>
<reference evidence="6 7" key="1">
    <citation type="submission" date="2015-01" db="EMBL/GenBank/DDBJ databases">
        <title>The Genome Sequence of Exophiala oligosperma CBS72588.</title>
        <authorList>
            <consortium name="The Broad Institute Genomics Platform"/>
            <person name="Cuomo C."/>
            <person name="de Hoog S."/>
            <person name="Gorbushina A."/>
            <person name="Stielow B."/>
            <person name="Teixiera M."/>
            <person name="Abouelleil A."/>
            <person name="Chapman S.B."/>
            <person name="Priest M."/>
            <person name="Young S.K."/>
            <person name="Wortman J."/>
            <person name="Nusbaum C."/>
            <person name="Birren B."/>
        </authorList>
    </citation>
    <scope>NUCLEOTIDE SEQUENCE [LARGE SCALE GENOMIC DNA]</scope>
    <source>
        <strain evidence="6 7">CBS 72588</strain>
    </source>
</reference>
<accession>A0A0D2BGS5</accession>
<dbReference type="VEuPathDB" id="FungiDB:PV06_11109"/>
<evidence type="ECO:0000256" key="4">
    <source>
        <dbReference type="RuleBase" id="RU363120"/>
    </source>
</evidence>
<evidence type="ECO:0000256" key="2">
    <source>
        <dbReference type="ARBA" id="ARBA00022793"/>
    </source>
</evidence>
<dbReference type="PANTHER" id="PTHR10067:SF11">
    <property type="entry name" value="PHOSPHATIDYLSERINE DECARBOXYLASE"/>
    <property type="match status" value="1"/>
</dbReference>
<feature type="region of interest" description="Disordered" evidence="5">
    <location>
        <begin position="52"/>
        <end position="103"/>
    </location>
</feature>
<dbReference type="InterPro" id="IPR003817">
    <property type="entry name" value="PS_Dcarbxylase"/>
</dbReference>
<dbReference type="STRING" id="215243.A0A0D2BGS5"/>
<name>A0A0D2BGS5_9EURO</name>
<dbReference type="PANTHER" id="PTHR10067">
    <property type="entry name" value="PHOSPHATIDYLSERINE DECARBOXYLASE"/>
    <property type="match status" value="1"/>
</dbReference>
<feature type="compositionally biased region" description="Polar residues" evidence="5">
    <location>
        <begin position="94"/>
        <end position="103"/>
    </location>
</feature>
<evidence type="ECO:0000256" key="3">
    <source>
        <dbReference type="ARBA" id="ARBA00023239"/>
    </source>
</evidence>
<dbReference type="GO" id="GO:0008654">
    <property type="term" value="P:phospholipid biosynthetic process"/>
    <property type="evidence" value="ECO:0007669"/>
    <property type="project" value="InterPro"/>
</dbReference>
<evidence type="ECO:0000256" key="5">
    <source>
        <dbReference type="SAM" id="MobiDB-lite"/>
    </source>
</evidence>
<dbReference type="InterPro" id="IPR006760">
    <property type="entry name" value="Endosulphine"/>
</dbReference>
<dbReference type="RefSeq" id="XP_016256913.1">
    <property type="nucleotide sequence ID" value="XM_016412732.1"/>
</dbReference>